<evidence type="ECO:0000313" key="3">
    <source>
        <dbReference type="Proteomes" id="UP000308652"/>
    </source>
</evidence>
<feature type="domain" description="AAA+ ATPase" evidence="1">
    <location>
        <begin position="495"/>
        <end position="621"/>
    </location>
</feature>
<dbReference type="SMART" id="SM00382">
    <property type="entry name" value="AAA"/>
    <property type="match status" value="1"/>
</dbReference>
<dbReference type="InterPro" id="IPR003593">
    <property type="entry name" value="AAA+_ATPase"/>
</dbReference>
<dbReference type="CDD" id="cd19481">
    <property type="entry name" value="RecA-like_protease"/>
    <property type="match status" value="1"/>
</dbReference>
<dbReference type="PANTHER" id="PTHR46411:SF3">
    <property type="entry name" value="AAA+ ATPASE DOMAIN-CONTAINING PROTEIN"/>
    <property type="match status" value="1"/>
</dbReference>
<dbReference type="PANTHER" id="PTHR46411">
    <property type="entry name" value="FAMILY ATPASE, PUTATIVE-RELATED"/>
    <property type="match status" value="1"/>
</dbReference>
<accession>A0A5C3LJ50</accession>
<dbReference type="Pfam" id="PF22942">
    <property type="entry name" value="DUF7025"/>
    <property type="match status" value="1"/>
</dbReference>
<dbReference type="Pfam" id="PF00004">
    <property type="entry name" value="AAA"/>
    <property type="match status" value="1"/>
</dbReference>
<dbReference type="AlphaFoldDB" id="A0A5C3LJ50"/>
<name>A0A5C3LJ50_9AGAR</name>
<organism evidence="2 3">
    <name type="scientific">Crucibulum laeve</name>
    <dbReference type="NCBI Taxonomy" id="68775"/>
    <lineage>
        <taxon>Eukaryota</taxon>
        <taxon>Fungi</taxon>
        <taxon>Dikarya</taxon>
        <taxon>Basidiomycota</taxon>
        <taxon>Agaricomycotina</taxon>
        <taxon>Agaricomycetes</taxon>
        <taxon>Agaricomycetidae</taxon>
        <taxon>Agaricales</taxon>
        <taxon>Agaricineae</taxon>
        <taxon>Nidulariaceae</taxon>
        <taxon>Crucibulum</taxon>
    </lineage>
</organism>
<dbReference type="OrthoDB" id="10042665at2759"/>
<evidence type="ECO:0000259" key="1">
    <source>
        <dbReference type="SMART" id="SM00382"/>
    </source>
</evidence>
<dbReference type="InterPro" id="IPR003959">
    <property type="entry name" value="ATPase_AAA_core"/>
</dbReference>
<dbReference type="GO" id="GO:0016887">
    <property type="term" value="F:ATP hydrolysis activity"/>
    <property type="evidence" value="ECO:0007669"/>
    <property type="project" value="InterPro"/>
</dbReference>
<dbReference type="Gene3D" id="3.40.50.300">
    <property type="entry name" value="P-loop containing nucleotide triphosphate hydrolases"/>
    <property type="match status" value="1"/>
</dbReference>
<dbReference type="SUPFAM" id="SSF52540">
    <property type="entry name" value="P-loop containing nucleoside triphosphate hydrolases"/>
    <property type="match status" value="1"/>
</dbReference>
<dbReference type="EMBL" id="ML213654">
    <property type="protein sequence ID" value="TFK33149.1"/>
    <property type="molecule type" value="Genomic_DNA"/>
</dbReference>
<evidence type="ECO:0000313" key="2">
    <source>
        <dbReference type="EMBL" id="TFK33149.1"/>
    </source>
</evidence>
<keyword evidence="2" id="KW-0378">Hydrolase</keyword>
<dbReference type="GO" id="GO:0005524">
    <property type="term" value="F:ATP binding"/>
    <property type="evidence" value="ECO:0007669"/>
    <property type="project" value="InterPro"/>
</dbReference>
<proteinExistence type="predicted"/>
<protein>
    <submittedName>
        <fullName evidence="2">P-loop containing nucleoside triphosphate hydrolase protein</fullName>
    </submittedName>
</protein>
<keyword evidence="3" id="KW-1185">Reference proteome</keyword>
<dbReference type="STRING" id="68775.A0A5C3LJ50"/>
<dbReference type="InterPro" id="IPR054289">
    <property type="entry name" value="DUF7025"/>
</dbReference>
<dbReference type="InterPro" id="IPR027417">
    <property type="entry name" value="P-loop_NTPase"/>
</dbReference>
<gene>
    <name evidence="2" type="ORF">BDQ12DRAFT_691565</name>
</gene>
<reference evidence="2 3" key="1">
    <citation type="journal article" date="2019" name="Nat. Ecol. Evol.">
        <title>Megaphylogeny resolves global patterns of mushroom evolution.</title>
        <authorList>
            <person name="Varga T."/>
            <person name="Krizsan K."/>
            <person name="Foldi C."/>
            <person name="Dima B."/>
            <person name="Sanchez-Garcia M."/>
            <person name="Sanchez-Ramirez S."/>
            <person name="Szollosi G.J."/>
            <person name="Szarkandi J.G."/>
            <person name="Papp V."/>
            <person name="Albert L."/>
            <person name="Andreopoulos W."/>
            <person name="Angelini C."/>
            <person name="Antonin V."/>
            <person name="Barry K.W."/>
            <person name="Bougher N.L."/>
            <person name="Buchanan P."/>
            <person name="Buyck B."/>
            <person name="Bense V."/>
            <person name="Catcheside P."/>
            <person name="Chovatia M."/>
            <person name="Cooper J."/>
            <person name="Damon W."/>
            <person name="Desjardin D."/>
            <person name="Finy P."/>
            <person name="Geml J."/>
            <person name="Haridas S."/>
            <person name="Hughes K."/>
            <person name="Justo A."/>
            <person name="Karasinski D."/>
            <person name="Kautmanova I."/>
            <person name="Kiss B."/>
            <person name="Kocsube S."/>
            <person name="Kotiranta H."/>
            <person name="LaButti K.M."/>
            <person name="Lechner B.E."/>
            <person name="Liimatainen K."/>
            <person name="Lipzen A."/>
            <person name="Lukacs Z."/>
            <person name="Mihaltcheva S."/>
            <person name="Morgado L.N."/>
            <person name="Niskanen T."/>
            <person name="Noordeloos M.E."/>
            <person name="Ohm R.A."/>
            <person name="Ortiz-Santana B."/>
            <person name="Ovrebo C."/>
            <person name="Racz N."/>
            <person name="Riley R."/>
            <person name="Savchenko A."/>
            <person name="Shiryaev A."/>
            <person name="Soop K."/>
            <person name="Spirin V."/>
            <person name="Szebenyi C."/>
            <person name="Tomsovsky M."/>
            <person name="Tulloss R.E."/>
            <person name="Uehling J."/>
            <person name="Grigoriev I.V."/>
            <person name="Vagvolgyi C."/>
            <person name="Papp T."/>
            <person name="Martin F.M."/>
            <person name="Miettinen O."/>
            <person name="Hibbett D.S."/>
            <person name="Nagy L.G."/>
        </authorList>
    </citation>
    <scope>NUCLEOTIDE SEQUENCE [LARGE SCALE GENOMIC DNA]</scope>
    <source>
        <strain evidence="2 3">CBS 166.37</strain>
    </source>
</reference>
<dbReference type="Proteomes" id="UP000308652">
    <property type="component" value="Unassembled WGS sequence"/>
</dbReference>
<sequence length="704" mass="79805">MHRRISTLVKASSSRAAVYDDGDTESKVETITARDEPLPIPSLKVKRVDNYYSRWTKGWKYRNSNAKIAVESLPVLQGGTNEQWKDYSFVIVRTIPRQENMEPTFKVVIKSEYILKACKDVIQSWPGISWNSDPLEMDPEIFITFFQEFIAYQENLASKKHMTPEEKYLHSSVALLTNTLASDYRTTLNTVHRLTTHGEITFELLYTILVPRTIFVATCAITGLPRLFRLESWMRKLGDYALFLESVDIVDKPNTQTVGVGKVQTMVYIKMFKGTIKILDLNAYPIKYHPDENGLKQSVMSRGKKWASLNGVHHMQYEGVAALKLGDKLLKHNVRSRIMIDRTSFKRQNPNYVFPLPVPPKAKTTDPRSPWGSSIDEYGHPLPPMPPMPMTPPMPTHPMPYTNDELVSNTRGEDPVDVELTDDELLLTPSIVYGFSLGDKVWLEFNVEKISDVEWNNDAFSNLVLPTGRKDLLQSLVESHHRGIGFDDFIKGKGHGLVVNLFGPPGVGKTFSAEATSEHVRRPLYVIGGGDLGTKAADLDLALERVFDVATAWKAIVLIDEADVFLEQRSLHDLERNAMVAVFLRHVEYYRGILFLTTNRVKAFDEAFLSRIHVALHFRELSHSSKEQVWAAFIAKIGASANVTPEEISLLAEKQVNGRQIKNAARTAHSLAVGRGEELRFEHLMQTLDAMEEFTKEFEKRDEA</sequence>